<evidence type="ECO:0000313" key="2">
    <source>
        <dbReference type="EMBL" id="APL95976.1"/>
    </source>
</evidence>
<gene>
    <name evidence="2" type="ORF">SIDU_16470</name>
</gene>
<feature type="compositionally biased region" description="Basic and acidic residues" evidence="1">
    <location>
        <begin position="49"/>
        <end position="59"/>
    </location>
</feature>
<feature type="region of interest" description="Disordered" evidence="1">
    <location>
        <begin position="174"/>
        <end position="200"/>
    </location>
</feature>
<dbReference type="Proteomes" id="UP000004550">
    <property type="component" value="Chromosome"/>
</dbReference>
<proteinExistence type="predicted"/>
<name>A0A1L5BSX6_SPHIB</name>
<protein>
    <submittedName>
        <fullName evidence="2">Uncharacterized protein</fullName>
    </submittedName>
</protein>
<feature type="compositionally biased region" description="Polar residues" evidence="1">
    <location>
        <begin position="32"/>
        <end position="48"/>
    </location>
</feature>
<feature type="region of interest" description="Disordered" evidence="1">
    <location>
        <begin position="32"/>
        <end position="59"/>
    </location>
</feature>
<dbReference type="RefSeq" id="WP_007681900.1">
    <property type="nucleotide sequence ID" value="NZ_CP013070.1"/>
</dbReference>
<reference evidence="2 3" key="1">
    <citation type="journal article" date="2012" name="J. Bacteriol.">
        <title>Genome sequence of Sphingobium indicum B90A, a hexachlorocyclohexane-degrading bacterium.</title>
        <authorList>
            <person name="Anand S."/>
            <person name="Sangwan N."/>
            <person name="Lata P."/>
            <person name="Kaur J."/>
            <person name="Dua A."/>
            <person name="Singh A.K."/>
            <person name="Verma M."/>
            <person name="Kaur J."/>
            <person name="Khurana J.P."/>
            <person name="Khurana P."/>
            <person name="Mathur S."/>
            <person name="Lal R."/>
        </authorList>
    </citation>
    <scope>NUCLEOTIDE SEQUENCE [LARGE SCALE GENOMIC DNA]</scope>
    <source>
        <strain evidence="3">DSM 16412 / CCM 7286 / MTCC 6364 / B90A</strain>
    </source>
</reference>
<evidence type="ECO:0000313" key="3">
    <source>
        <dbReference type="Proteomes" id="UP000004550"/>
    </source>
</evidence>
<sequence length="200" mass="22264">MAADPKLEALLELERRGALPPDLAQRLQAYRSQGVSKTTALSPNGQPRQTDEERLELKTSRDKARSALALIGRVQPHLDRVKTLYDANLKGAGPVQSLREYLPSQRNAQFDAAVAPLRQMIRQANHKPGEGTMSDFESRLALQGVPDRWSFDGANEEALRNLQVFLDTSRDSYSKQLGLPKAPPRRPAPSSGGWTIREER</sequence>
<evidence type="ECO:0000256" key="1">
    <source>
        <dbReference type="SAM" id="MobiDB-lite"/>
    </source>
</evidence>
<organism evidence="2 3">
    <name type="scientific">Sphingobium indicum (strain DSM 16412 / CCM 7286 / MTCC 6364 / B90A)</name>
    <dbReference type="NCBI Taxonomy" id="861109"/>
    <lineage>
        <taxon>Bacteria</taxon>
        <taxon>Pseudomonadati</taxon>
        <taxon>Pseudomonadota</taxon>
        <taxon>Alphaproteobacteria</taxon>
        <taxon>Sphingomonadales</taxon>
        <taxon>Sphingomonadaceae</taxon>
        <taxon>Sphingobium</taxon>
    </lineage>
</organism>
<dbReference type="AlphaFoldDB" id="A0A1L5BSX6"/>
<dbReference type="KEGG" id="sinb:SIDU_16470"/>
<dbReference type="EMBL" id="CP013070">
    <property type="protein sequence ID" value="APL95976.1"/>
    <property type="molecule type" value="Genomic_DNA"/>
</dbReference>
<accession>A0A1L5BSX6</accession>